<dbReference type="AlphaFoldDB" id="A0A150QXI2"/>
<organism evidence="2 3">
    <name type="scientific">Sorangium cellulosum</name>
    <name type="common">Polyangium cellulosum</name>
    <dbReference type="NCBI Taxonomy" id="56"/>
    <lineage>
        <taxon>Bacteria</taxon>
        <taxon>Pseudomonadati</taxon>
        <taxon>Myxococcota</taxon>
        <taxon>Polyangia</taxon>
        <taxon>Polyangiales</taxon>
        <taxon>Polyangiaceae</taxon>
        <taxon>Sorangium</taxon>
    </lineage>
</organism>
<keyword evidence="1" id="KW-1133">Transmembrane helix</keyword>
<protein>
    <submittedName>
        <fullName evidence="2">Uncharacterized protein</fullName>
    </submittedName>
</protein>
<evidence type="ECO:0000313" key="2">
    <source>
        <dbReference type="EMBL" id="KYF72338.1"/>
    </source>
</evidence>
<feature type="transmembrane region" description="Helical" evidence="1">
    <location>
        <begin position="66"/>
        <end position="87"/>
    </location>
</feature>
<reference evidence="2 3" key="1">
    <citation type="submission" date="2014-02" db="EMBL/GenBank/DDBJ databases">
        <title>The small core and large imbalanced accessory genome model reveals a collaborative survival strategy of Sorangium cellulosum strains in nature.</title>
        <authorList>
            <person name="Han K."/>
            <person name="Peng R."/>
            <person name="Blom J."/>
            <person name="Li Y.-Z."/>
        </authorList>
    </citation>
    <scope>NUCLEOTIDE SEQUENCE [LARGE SCALE GENOMIC DNA]</scope>
    <source>
        <strain evidence="2 3">So0011-07</strain>
    </source>
</reference>
<evidence type="ECO:0000256" key="1">
    <source>
        <dbReference type="SAM" id="Phobius"/>
    </source>
</evidence>
<gene>
    <name evidence="2" type="ORF">BE17_51280</name>
</gene>
<name>A0A150QXI2_SORCE</name>
<dbReference type="EMBL" id="JEMB01003453">
    <property type="protein sequence ID" value="KYF72338.1"/>
    <property type="molecule type" value="Genomic_DNA"/>
</dbReference>
<accession>A0A150QXI2</accession>
<keyword evidence="1" id="KW-0472">Membrane</keyword>
<sequence>MALAGVAAVTGSVFGIVSLNKESEADDMHVYLEMKDGPSACANGQNPAQCGELLSTRKDASTYTRAAWGCFGGAAAIGAATLIYYWTAPRQAKEGTRAQVIPHLGPAGSGVLITGAW</sequence>
<comment type="caution">
    <text evidence="2">The sequence shown here is derived from an EMBL/GenBank/DDBJ whole genome shotgun (WGS) entry which is preliminary data.</text>
</comment>
<dbReference type="Proteomes" id="UP000075635">
    <property type="component" value="Unassembled WGS sequence"/>
</dbReference>
<evidence type="ECO:0000313" key="3">
    <source>
        <dbReference type="Proteomes" id="UP000075635"/>
    </source>
</evidence>
<keyword evidence="1" id="KW-0812">Transmembrane</keyword>
<proteinExistence type="predicted"/>